<organism evidence="1">
    <name type="scientific">Edaphobacter paludis</name>
    <dbReference type="NCBI Taxonomy" id="3035702"/>
    <lineage>
        <taxon>Bacteria</taxon>
        <taxon>Pseudomonadati</taxon>
        <taxon>Acidobacteriota</taxon>
        <taxon>Terriglobia</taxon>
        <taxon>Terriglobales</taxon>
        <taxon>Acidobacteriaceae</taxon>
        <taxon>Edaphobacter</taxon>
    </lineage>
</organism>
<accession>A0AAU7DDE1</accession>
<reference evidence="1" key="1">
    <citation type="submission" date="2023-03" db="EMBL/GenBank/DDBJ databases">
        <title>Edaphobacter sp.</title>
        <authorList>
            <person name="Huber K.J."/>
            <person name="Papendorf J."/>
            <person name="Pilke C."/>
            <person name="Bunk B."/>
            <person name="Sproeer C."/>
            <person name="Pester M."/>
        </authorList>
    </citation>
    <scope>NUCLEOTIDE SEQUENCE</scope>
    <source>
        <strain evidence="1">DSM 109920</strain>
    </source>
</reference>
<protein>
    <submittedName>
        <fullName evidence="1">Uncharacterized protein</fullName>
    </submittedName>
</protein>
<gene>
    <name evidence="1" type="ORF">P8936_00965</name>
</gene>
<name>A0AAU7DDE1_9BACT</name>
<sequence>MVAILECVLKAPQYDNPQATSEDSSARACIEGTAVAIAGKNLSIAIDIAPTMGDFDGNPAGQDQIALAIEKALTGKMNRDKRSGARSLHINAGSTQVQLVGDARGQNILVVAGLFELE</sequence>
<dbReference type="EMBL" id="CP121195">
    <property type="protein sequence ID" value="XBH15351.1"/>
    <property type="molecule type" value="Genomic_DNA"/>
</dbReference>
<dbReference type="AlphaFoldDB" id="A0AAU7DDE1"/>
<evidence type="ECO:0000313" key="1">
    <source>
        <dbReference type="EMBL" id="XBH15351.1"/>
    </source>
</evidence>
<proteinExistence type="predicted"/>